<gene>
    <name evidence="1" type="ORF">R1sor_001221</name>
</gene>
<reference evidence="1 2" key="1">
    <citation type="submission" date="2024-09" db="EMBL/GenBank/DDBJ databases">
        <title>Chromosome-scale assembly of Riccia sorocarpa.</title>
        <authorList>
            <person name="Paukszto L."/>
        </authorList>
    </citation>
    <scope>NUCLEOTIDE SEQUENCE [LARGE SCALE GENOMIC DNA]</scope>
    <source>
        <strain evidence="1">LP-2024</strain>
        <tissue evidence="1">Aerial parts of the thallus</tissue>
    </source>
</reference>
<dbReference type="EMBL" id="JBJQOH010000006">
    <property type="protein sequence ID" value="KAL3683199.1"/>
    <property type="molecule type" value="Genomic_DNA"/>
</dbReference>
<accession>A0ABD3GZA9</accession>
<comment type="caution">
    <text evidence="1">The sequence shown here is derived from an EMBL/GenBank/DDBJ whole genome shotgun (WGS) entry which is preliminary data.</text>
</comment>
<proteinExistence type="predicted"/>
<dbReference type="AlphaFoldDB" id="A0ABD3GZA9"/>
<organism evidence="1 2">
    <name type="scientific">Riccia sorocarpa</name>
    <dbReference type="NCBI Taxonomy" id="122646"/>
    <lineage>
        <taxon>Eukaryota</taxon>
        <taxon>Viridiplantae</taxon>
        <taxon>Streptophyta</taxon>
        <taxon>Embryophyta</taxon>
        <taxon>Marchantiophyta</taxon>
        <taxon>Marchantiopsida</taxon>
        <taxon>Marchantiidae</taxon>
        <taxon>Marchantiales</taxon>
        <taxon>Ricciaceae</taxon>
        <taxon>Riccia</taxon>
    </lineage>
</organism>
<sequence>MGTKGYTYCGVPNLEDTKMTVPLVQQVADMGREDHHPEAHLIFYGVLTRRGNLKHRCIDNINELLDTNWRRMMLPDLEMELSIDEDTSHKLTRLETWLQRVNPTSDNLECSTGWTWCEEELKIPSWLAPNPSWRRVVATAGNTEDALHIKWPNGADVLAWKRWKTLWEARTQKGTRFGSGDSFGKHFSRGNGYKKCM</sequence>
<evidence type="ECO:0000313" key="1">
    <source>
        <dbReference type="EMBL" id="KAL3683199.1"/>
    </source>
</evidence>
<keyword evidence="2" id="KW-1185">Reference proteome</keyword>
<dbReference type="Proteomes" id="UP001633002">
    <property type="component" value="Unassembled WGS sequence"/>
</dbReference>
<protein>
    <submittedName>
        <fullName evidence="1">Uncharacterized protein</fullName>
    </submittedName>
</protein>
<evidence type="ECO:0000313" key="2">
    <source>
        <dbReference type="Proteomes" id="UP001633002"/>
    </source>
</evidence>
<name>A0ABD3GZA9_9MARC</name>